<accession>A0AA41Z4A0</accession>
<feature type="domain" description="HTH araC/xylS-type" evidence="4">
    <location>
        <begin position="196"/>
        <end position="297"/>
    </location>
</feature>
<dbReference type="GO" id="GO:0043565">
    <property type="term" value="F:sequence-specific DNA binding"/>
    <property type="evidence" value="ECO:0007669"/>
    <property type="project" value="InterPro"/>
</dbReference>
<protein>
    <submittedName>
        <fullName evidence="5">AraC family transcriptional regulator</fullName>
    </submittedName>
</protein>
<proteinExistence type="predicted"/>
<evidence type="ECO:0000259" key="4">
    <source>
        <dbReference type="PROSITE" id="PS01124"/>
    </source>
</evidence>
<name>A0AA41Z4A0_9SPHN</name>
<keyword evidence="6" id="KW-1185">Reference proteome</keyword>
<dbReference type="InterPro" id="IPR020449">
    <property type="entry name" value="Tscrpt_reg_AraC-type_HTH"/>
</dbReference>
<evidence type="ECO:0000313" key="6">
    <source>
        <dbReference type="Proteomes" id="UP001165565"/>
    </source>
</evidence>
<dbReference type="Pfam" id="PF12833">
    <property type="entry name" value="HTH_18"/>
    <property type="match status" value="1"/>
</dbReference>
<dbReference type="PRINTS" id="PR00032">
    <property type="entry name" value="HTHARAC"/>
</dbReference>
<dbReference type="GO" id="GO:0003700">
    <property type="term" value="F:DNA-binding transcription factor activity"/>
    <property type="evidence" value="ECO:0007669"/>
    <property type="project" value="InterPro"/>
</dbReference>
<dbReference type="PANTHER" id="PTHR46796:SF7">
    <property type="entry name" value="ARAC FAMILY TRANSCRIPTIONAL REGULATOR"/>
    <property type="match status" value="1"/>
</dbReference>
<keyword evidence="1" id="KW-0805">Transcription regulation</keyword>
<evidence type="ECO:0000256" key="3">
    <source>
        <dbReference type="ARBA" id="ARBA00023163"/>
    </source>
</evidence>
<dbReference type="InterPro" id="IPR009057">
    <property type="entry name" value="Homeodomain-like_sf"/>
</dbReference>
<dbReference type="InterPro" id="IPR050204">
    <property type="entry name" value="AraC_XylS_family_regulators"/>
</dbReference>
<gene>
    <name evidence="5" type="ORF">NEE01_03065</name>
</gene>
<dbReference type="Pfam" id="PF12852">
    <property type="entry name" value="Cupin_6"/>
    <property type="match status" value="1"/>
</dbReference>
<dbReference type="Proteomes" id="UP001165565">
    <property type="component" value="Unassembled WGS sequence"/>
</dbReference>
<sequence length="301" mass="33008">MIVDPLAEIVTLLQPSASYSKLVEYAGRWRIRRDIEGKPAFFAVLEGECRVVSSGRPPIIVRKGDFVLSPSTNDHLVESLDAPPHGIAMTPTELGEGRFRIGPPGEPINLRMQVGLCSFASPDAALLVSLLPAMIVAREEPRLAQLLQLVGDETRHFRPGRELVLERLLEVLLIEALRCGTDITSVPSVARGLSDERLVSALRAMHARPAYGWTVADLAAEAAMSRSAFFARFGRIVGLPPMEYLLAWRMALAKRLLRTRELAIEHVAARVGYGSASTFSTAFTRHVGVSPMRYARAAFEA</sequence>
<dbReference type="SMART" id="SM00342">
    <property type="entry name" value="HTH_ARAC"/>
    <property type="match status" value="1"/>
</dbReference>
<keyword evidence="2" id="KW-0238">DNA-binding</keyword>
<comment type="caution">
    <text evidence="5">The sequence shown here is derived from an EMBL/GenBank/DDBJ whole genome shotgun (WGS) entry which is preliminary data.</text>
</comment>
<keyword evidence="3" id="KW-0804">Transcription</keyword>
<dbReference type="InterPro" id="IPR018062">
    <property type="entry name" value="HTH_AraC-typ_CS"/>
</dbReference>
<dbReference type="PROSITE" id="PS00041">
    <property type="entry name" value="HTH_ARAC_FAMILY_1"/>
    <property type="match status" value="1"/>
</dbReference>
<dbReference type="AlphaFoldDB" id="A0AA41Z4A0"/>
<dbReference type="SUPFAM" id="SSF46689">
    <property type="entry name" value="Homeodomain-like"/>
    <property type="match status" value="2"/>
</dbReference>
<evidence type="ECO:0000256" key="2">
    <source>
        <dbReference type="ARBA" id="ARBA00023125"/>
    </source>
</evidence>
<evidence type="ECO:0000256" key="1">
    <source>
        <dbReference type="ARBA" id="ARBA00023015"/>
    </source>
</evidence>
<dbReference type="InterPro" id="IPR032783">
    <property type="entry name" value="AraC_lig"/>
</dbReference>
<dbReference type="PANTHER" id="PTHR46796">
    <property type="entry name" value="HTH-TYPE TRANSCRIPTIONAL ACTIVATOR RHAS-RELATED"/>
    <property type="match status" value="1"/>
</dbReference>
<reference evidence="5" key="1">
    <citation type="submission" date="2022-06" db="EMBL/GenBank/DDBJ databases">
        <title>Sphingomonas sp. nov. isolated from rhizosphere soil of tomato.</title>
        <authorList>
            <person name="Dong H."/>
            <person name="Gao R."/>
        </authorList>
    </citation>
    <scope>NUCLEOTIDE SEQUENCE</scope>
    <source>
        <strain evidence="5">MMSM24</strain>
    </source>
</reference>
<dbReference type="PROSITE" id="PS01124">
    <property type="entry name" value="HTH_ARAC_FAMILY_2"/>
    <property type="match status" value="1"/>
</dbReference>
<evidence type="ECO:0000313" key="5">
    <source>
        <dbReference type="EMBL" id="MCW6533760.1"/>
    </source>
</evidence>
<dbReference type="Gene3D" id="1.10.10.60">
    <property type="entry name" value="Homeodomain-like"/>
    <property type="match status" value="2"/>
</dbReference>
<dbReference type="InterPro" id="IPR018060">
    <property type="entry name" value="HTH_AraC"/>
</dbReference>
<dbReference type="EMBL" id="JANFAV010000001">
    <property type="protein sequence ID" value="MCW6533760.1"/>
    <property type="molecule type" value="Genomic_DNA"/>
</dbReference>
<organism evidence="5 6">
    <name type="scientific">Sphingomonas lycopersici</name>
    <dbReference type="NCBI Taxonomy" id="2951807"/>
    <lineage>
        <taxon>Bacteria</taxon>
        <taxon>Pseudomonadati</taxon>
        <taxon>Pseudomonadota</taxon>
        <taxon>Alphaproteobacteria</taxon>
        <taxon>Sphingomonadales</taxon>
        <taxon>Sphingomonadaceae</taxon>
        <taxon>Sphingomonas</taxon>
    </lineage>
</organism>
<dbReference type="RefSeq" id="WP_265267792.1">
    <property type="nucleotide sequence ID" value="NZ_JANFAV010000001.1"/>
</dbReference>